<dbReference type="EMBL" id="CP076838">
    <property type="protein sequence ID" value="QWW79172.1"/>
    <property type="molecule type" value="Genomic_DNA"/>
</dbReference>
<organism evidence="2 3">
    <name type="scientific">Leclercia pneumoniae</name>
    <dbReference type="NCBI Taxonomy" id="2815358"/>
    <lineage>
        <taxon>Bacteria</taxon>
        <taxon>Pseudomonadati</taxon>
        <taxon>Pseudomonadota</taxon>
        <taxon>Gammaproteobacteria</taxon>
        <taxon>Enterobacterales</taxon>
        <taxon>Enterobacteriaceae</taxon>
        <taxon>Leclercia</taxon>
    </lineage>
</organism>
<evidence type="ECO:0000313" key="3">
    <source>
        <dbReference type="Proteomes" id="UP000683497"/>
    </source>
</evidence>
<proteinExistence type="predicted"/>
<evidence type="ECO:0000313" key="2">
    <source>
        <dbReference type="EMBL" id="QWW79172.1"/>
    </source>
</evidence>
<evidence type="ECO:0000259" key="1">
    <source>
        <dbReference type="Pfam" id="PF19180"/>
    </source>
</evidence>
<accession>A0ABX8JS76</accession>
<dbReference type="InterPro" id="IPR043847">
    <property type="entry name" value="DUF5862"/>
</dbReference>
<dbReference type="Proteomes" id="UP000683497">
    <property type="component" value="Chromosome"/>
</dbReference>
<keyword evidence="3" id="KW-1185">Reference proteome</keyword>
<gene>
    <name evidence="2" type="ORF">KQ929_18385</name>
</gene>
<name>A0ABX8JS76_9ENTR</name>
<protein>
    <recommendedName>
        <fullName evidence="1">DUF5862 domain-containing protein</fullName>
    </recommendedName>
</protein>
<reference evidence="2 3" key="1">
    <citation type="submission" date="2021-06" db="EMBL/GenBank/DDBJ databases">
        <title>Leclercia pneumoniae sp. nov.</title>
        <authorList>
            <person name="Hoenemann M."/>
            <person name="Viehweger A."/>
            <person name="Dietze N."/>
        </authorList>
    </citation>
    <scope>NUCLEOTIDE SEQUENCE [LARGE SCALE GENOMIC DNA]</scope>
    <source>
        <strain evidence="3">49125</strain>
    </source>
</reference>
<dbReference type="Pfam" id="PF19180">
    <property type="entry name" value="DUF5862"/>
    <property type="match status" value="1"/>
</dbReference>
<feature type="domain" description="DUF5862" evidence="1">
    <location>
        <begin position="27"/>
        <end position="94"/>
    </location>
</feature>
<dbReference type="RefSeq" id="WP_052953290.1">
    <property type="nucleotide sequence ID" value="NZ_CP071383.1"/>
</dbReference>
<sequence length="107" mass="10729">MRELNIMEMQVVSAAAGELTADQRFEGAVWGFFDGISTGVAVGGKVSGAGGLVIGGINQAVSAVIGVVCGALFGAVGGFMVGREAIAETCHDYRATFGPASQAFGTI</sequence>